<reference evidence="3" key="1">
    <citation type="journal article" date="2019" name="Int. J. Syst. Evol. Microbiol.">
        <title>The Global Catalogue of Microorganisms (GCM) 10K type strain sequencing project: providing services to taxonomists for standard genome sequencing and annotation.</title>
        <authorList>
            <consortium name="The Broad Institute Genomics Platform"/>
            <consortium name="The Broad Institute Genome Sequencing Center for Infectious Disease"/>
            <person name="Wu L."/>
            <person name="Ma J."/>
        </authorList>
    </citation>
    <scope>NUCLEOTIDE SEQUENCE [LARGE SCALE GENOMIC DNA]</scope>
    <source>
        <strain evidence="3">JCM 16544</strain>
    </source>
</reference>
<sequence>MRWDRFFDDLEDQLSSEWEAERVALETEAERLRLSRVTLRERLMALAAEGAASEASLELCDGAVVRGTMSGVGADWVALALSGARGGALVPLPAVAWVGMPESDLLRSARPLAARSSLSDRITFGFVVRDLGRRRSGVEVHLSGGRVLTGTIDRAGIDHLDLAQHEAGAPRRVDAVTGHRIVPFAAIAWVRVADERVFG</sequence>
<dbReference type="RefSeq" id="WP_344736997.1">
    <property type="nucleotide sequence ID" value="NZ_BAAAYU010000003.1"/>
</dbReference>
<evidence type="ECO:0000256" key="1">
    <source>
        <dbReference type="SAM" id="Coils"/>
    </source>
</evidence>
<protein>
    <submittedName>
        <fullName evidence="2">Uncharacterized protein</fullName>
    </submittedName>
</protein>
<accession>A0ABP7AEE6</accession>
<name>A0ABP7AEE6_9MICO</name>
<proteinExistence type="predicted"/>
<evidence type="ECO:0000313" key="3">
    <source>
        <dbReference type="Proteomes" id="UP001501697"/>
    </source>
</evidence>
<keyword evidence="3" id="KW-1185">Reference proteome</keyword>
<dbReference type="EMBL" id="BAAAYU010000003">
    <property type="protein sequence ID" value="GAA3630353.1"/>
    <property type="molecule type" value="Genomic_DNA"/>
</dbReference>
<gene>
    <name evidence="2" type="ORF">GCM10022200_11340</name>
</gene>
<comment type="caution">
    <text evidence="2">The sequence shown here is derived from an EMBL/GenBank/DDBJ whole genome shotgun (WGS) entry which is preliminary data.</text>
</comment>
<dbReference type="Proteomes" id="UP001501697">
    <property type="component" value="Unassembled WGS sequence"/>
</dbReference>
<evidence type="ECO:0000313" key="2">
    <source>
        <dbReference type="EMBL" id="GAA3630353.1"/>
    </source>
</evidence>
<feature type="coiled-coil region" evidence="1">
    <location>
        <begin position="15"/>
        <end position="42"/>
    </location>
</feature>
<organism evidence="2 3">
    <name type="scientific">Microbacterium awajiense</name>
    <dbReference type="NCBI Taxonomy" id="415214"/>
    <lineage>
        <taxon>Bacteria</taxon>
        <taxon>Bacillati</taxon>
        <taxon>Actinomycetota</taxon>
        <taxon>Actinomycetes</taxon>
        <taxon>Micrococcales</taxon>
        <taxon>Microbacteriaceae</taxon>
        <taxon>Microbacterium</taxon>
    </lineage>
</organism>
<keyword evidence="1" id="KW-0175">Coiled coil</keyword>